<dbReference type="Proteomes" id="UP000001203">
    <property type="component" value="Chromosome circular"/>
</dbReference>
<keyword evidence="2" id="KW-1185">Reference proteome</keyword>
<dbReference type="STRING" id="43989.cce_1295"/>
<dbReference type="AlphaFoldDB" id="B1WVQ8"/>
<name>B1WVQ8_CROS5</name>
<dbReference type="KEGG" id="cyt:cce_1295"/>
<protein>
    <submittedName>
        <fullName evidence="1">Uncharacterized protein</fullName>
    </submittedName>
</protein>
<organism evidence="1 2">
    <name type="scientific">Crocosphaera subtropica (strain ATCC 51142 / BH68)</name>
    <name type="common">Cyanothece sp. (strain ATCC 51142)</name>
    <dbReference type="NCBI Taxonomy" id="43989"/>
    <lineage>
        <taxon>Bacteria</taxon>
        <taxon>Bacillati</taxon>
        <taxon>Cyanobacteriota</taxon>
        <taxon>Cyanophyceae</taxon>
        <taxon>Oscillatoriophycideae</taxon>
        <taxon>Chroococcales</taxon>
        <taxon>Aphanothecaceae</taxon>
        <taxon>Crocosphaera</taxon>
        <taxon>Crocosphaera subtropica</taxon>
    </lineage>
</organism>
<evidence type="ECO:0000313" key="1">
    <source>
        <dbReference type="EMBL" id="ACB50645.1"/>
    </source>
</evidence>
<accession>B1WVQ8</accession>
<evidence type="ECO:0000313" key="2">
    <source>
        <dbReference type="Proteomes" id="UP000001203"/>
    </source>
</evidence>
<dbReference type="HOGENOM" id="CLU_3078963_0_0_3"/>
<sequence length="52" mass="6044">MSCDRRCRFLYISQHTVTFNSPSGESRVRTLNIKKTEIVKNLSNTEVDEEIP</sequence>
<reference evidence="1 2" key="1">
    <citation type="journal article" date="2008" name="Proc. Natl. Acad. Sci. U.S.A.">
        <title>The genome of Cyanothece 51142, a unicellular diazotrophic cyanobacterium important in the marine nitrogen cycle.</title>
        <authorList>
            <person name="Welsh E.A."/>
            <person name="Liberton M."/>
            <person name="Stoeckel J."/>
            <person name="Loh T."/>
            <person name="Elvitigala T."/>
            <person name="Wang C."/>
            <person name="Wollam A."/>
            <person name="Fulton R.S."/>
            <person name="Clifton S.W."/>
            <person name="Jacobs J.M."/>
            <person name="Aurora R."/>
            <person name="Ghosh B.K."/>
            <person name="Sherman L.A."/>
            <person name="Smith R.D."/>
            <person name="Wilson R.K."/>
            <person name="Pakrasi H.B."/>
        </authorList>
    </citation>
    <scope>NUCLEOTIDE SEQUENCE [LARGE SCALE GENOMIC DNA]</scope>
    <source>
        <strain evidence="2">ATCC 51142 / BH68</strain>
    </source>
</reference>
<proteinExistence type="predicted"/>
<dbReference type="EMBL" id="CP000806">
    <property type="protein sequence ID" value="ACB50645.1"/>
    <property type="molecule type" value="Genomic_DNA"/>
</dbReference>
<gene>
    <name evidence="1" type="ordered locus">cce_1295</name>
</gene>